<dbReference type="PROSITE" id="PS00677">
    <property type="entry name" value="DAO"/>
    <property type="match status" value="1"/>
</dbReference>
<dbReference type="InterPro" id="IPR006181">
    <property type="entry name" value="D-amino_acid_oxidase_CS"/>
</dbReference>
<evidence type="ECO:0000256" key="4">
    <source>
        <dbReference type="ARBA" id="ARBA00022630"/>
    </source>
</evidence>
<evidence type="ECO:0000313" key="10">
    <source>
        <dbReference type="EMBL" id="KAK3794629.1"/>
    </source>
</evidence>
<comment type="cofactor">
    <cofactor evidence="1 7">
        <name>FAD</name>
        <dbReference type="ChEBI" id="CHEBI:57692"/>
    </cofactor>
</comment>
<proteinExistence type="inferred from homology"/>
<keyword evidence="6" id="KW-0560">Oxidoreductase</keyword>
<keyword evidence="11" id="KW-1185">Reference proteome</keyword>
<evidence type="ECO:0000256" key="5">
    <source>
        <dbReference type="ARBA" id="ARBA00022827"/>
    </source>
</evidence>
<dbReference type="Proteomes" id="UP001283361">
    <property type="component" value="Unassembled WGS sequence"/>
</dbReference>
<evidence type="ECO:0000259" key="9">
    <source>
        <dbReference type="Pfam" id="PF01266"/>
    </source>
</evidence>
<dbReference type="SUPFAM" id="SSF51971">
    <property type="entry name" value="Nucleotide-binding domain"/>
    <property type="match status" value="1"/>
</dbReference>
<dbReference type="Gene3D" id="3.40.50.720">
    <property type="entry name" value="NAD(P)-binding Rossmann-like Domain"/>
    <property type="match status" value="1"/>
</dbReference>
<keyword evidence="8" id="KW-0732">Signal</keyword>
<dbReference type="Pfam" id="PF01266">
    <property type="entry name" value="DAO"/>
    <property type="match status" value="1"/>
</dbReference>
<dbReference type="GO" id="GO:0005782">
    <property type="term" value="C:peroxisomal matrix"/>
    <property type="evidence" value="ECO:0007669"/>
    <property type="project" value="UniProtKB-SubCell"/>
</dbReference>
<comment type="similarity">
    <text evidence="3">Belongs to the DAMOX/DASOX family.</text>
</comment>
<dbReference type="SUPFAM" id="SSF54373">
    <property type="entry name" value="FAD-linked reductases, C-terminal domain"/>
    <property type="match status" value="1"/>
</dbReference>
<feature type="chain" id="PRO_5042150837" description="FAD dependent oxidoreductase domain-containing protein" evidence="8">
    <location>
        <begin position="19"/>
        <end position="344"/>
    </location>
</feature>
<feature type="binding site" evidence="7">
    <location>
        <position position="224"/>
    </location>
    <ligand>
        <name>D-dopa</name>
        <dbReference type="ChEBI" id="CHEBI:149689"/>
    </ligand>
</feature>
<dbReference type="InterPro" id="IPR006076">
    <property type="entry name" value="FAD-dep_OxRdtase"/>
</dbReference>
<feature type="domain" description="FAD dependent oxidoreductase" evidence="9">
    <location>
        <begin position="4"/>
        <end position="324"/>
    </location>
</feature>
<feature type="binding site" evidence="7">
    <location>
        <position position="279"/>
    </location>
    <ligand>
        <name>D-dopa</name>
        <dbReference type="ChEBI" id="CHEBI:149689"/>
    </ligand>
</feature>
<evidence type="ECO:0000256" key="3">
    <source>
        <dbReference type="ARBA" id="ARBA00006730"/>
    </source>
</evidence>
<dbReference type="GO" id="GO:0003884">
    <property type="term" value="F:D-amino-acid oxidase activity"/>
    <property type="evidence" value="ECO:0007669"/>
    <property type="project" value="InterPro"/>
</dbReference>
<dbReference type="GO" id="GO:0071949">
    <property type="term" value="F:FAD binding"/>
    <property type="evidence" value="ECO:0007669"/>
    <property type="project" value="InterPro"/>
</dbReference>
<protein>
    <recommendedName>
        <fullName evidence="9">FAD dependent oxidoreductase domain-containing protein</fullName>
    </recommendedName>
</protein>
<comment type="subcellular location">
    <subcellularLocation>
        <location evidence="2">Peroxisome matrix</location>
    </subcellularLocation>
</comment>
<dbReference type="InterPro" id="IPR023209">
    <property type="entry name" value="DAO"/>
</dbReference>
<feature type="binding site" evidence="7">
    <location>
        <begin position="308"/>
        <end position="313"/>
    </location>
    <ligand>
        <name>FAD</name>
        <dbReference type="ChEBI" id="CHEBI:57692"/>
    </ligand>
</feature>
<accession>A0AAE1AVV4</accession>
<organism evidence="10 11">
    <name type="scientific">Elysia crispata</name>
    <name type="common">lettuce slug</name>
    <dbReference type="NCBI Taxonomy" id="231223"/>
    <lineage>
        <taxon>Eukaryota</taxon>
        <taxon>Metazoa</taxon>
        <taxon>Spiralia</taxon>
        <taxon>Lophotrochozoa</taxon>
        <taxon>Mollusca</taxon>
        <taxon>Gastropoda</taxon>
        <taxon>Heterobranchia</taxon>
        <taxon>Euthyneura</taxon>
        <taxon>Panpulmonata</taxon>
        <taxon>Sacoglossa</taxon>
        <taxon>Placobranchoidea</taxon>
        <taxon>Plakobranchidae</taxon>
        <taxon>Elysia</taxon>
    </lineage>
</organism>
<gene>
    <name evidence="10" type="ORF">RRG08_003775</name>
</gene>
<reference evidence="10" key="1">
    <citation type="journal article" date="2023" name="G3 (Bethesda)">
        <title>A reference genome for the long-term kleptoplast-retaining sea slug Elysia crispata morphotype clarki.</title>
        <authorList>
            <person name="Eastman K.E."/>
            <person name="Pendleton A.L."/>
            <person name="Shaikh M.A."/>
            <person name="Suttiyut T."/>
            <person name="Ogas R."/>
            <person name="Tomko P."/>
            <person name="Gavelis G."/>
            <person name="Widhalm J.R."/>
            <person name="Wisecaver J.H."/>
        </authorList>
    </citation>
    <scope>NUCLEOTIDE SEQUENCE</scope>
    <source>
        <strain evidence="10">ECLA1</strain>
    </source>
</reference>
<evidence type="ECO:0000256" key="1">
    <source>
        <dbReference type="ARBA" id="ARBA00001974"/>
    </source>
</evidence>
<dbReference type="GO" id="GO:0019478">
    <property type="term" value="P:D-amino acid catabolic process"/>
    <property type="evidence" value="ECO:0007669"/>
    <property type="project" value="TreeGrafter"/>
</dbReference>
<dbReference type="AlphaFoldDB" id="A0AAE1AVV4"/>
<keyword evidence="4" id="KW-0285">Flavoprotein</keyword>
<evidence type="ECO:0000256" key="6">
    <source>
        <dbReference type="ARBA" id="ARBA00023002"/>
    </source>
</evidence>
<evidence type="ECO:0000256" key="2">
    <source>
        <dbReference type="ARBA" id="ARBA00004253"/>
    </source>
</evidence>
<feature type="signal peptide" evidence="8">
    <location>
        <begin position="1"/>
        <end position="18"/>
    </location>
</feature>
<dbReference type="Gene3D" id="3.30.9.10">
    <property type="entry name" value="D-Amino Acid Oxidase, subunit A, domain 2"/>
    <property type="match status" value="1"/>
</dbReference>
<feature type="binding site" evidence="7">
    <location>
        <position position="309"/>
    </location>
    <ligand>
        <name>D-dopa</name>
        <dbReference type="ChEBI" id="CHEBI:149689"/>
    </ligand>
</feature>
<comment type="caution">
    <text evidence="10">The sequence shown here is derived from an EMBL/GenBank/DDBJ whole genome shotgun (WGS) entry which is preliminary data.</text>
</comment>
<evidence type="ECO:0000256" key="8">
    <source>
        <dbReference type="SAM" id="SignalP"/>
    </source>
</evidence>
<dbReference type="PANTHER" id="PTHR11530:SF11">
    <property type="entry name" value="D-ASPARTATE OXIDASE"/>
    <property type="match status" value="1"/>
</dbReference>
<keyword evidence="5 7" id="KW-0274">FAD</keyword>
<name>A0AAE1AVV4_9GAST</name>
<evidence type="ECO:0000313" key="11">
    <source>
        <dbReference type="Proteomes" id="UP001283361"/>
    </source>
</evidence>
<dbReference type="PANTHER" id="PTHR11530">
    <property type="entry name" value="D-AMINO ACID OXIDASE"/>
    <property type="match status" value="1"/>
</dbReference>
<evidence type="ECO:0000256" key="7">
    <source>
        <dbReference type="PIRSR" id="PIRSR000189-1"/>
    </source>
</evidence>
<sequence length="344" mass="38391">MAPRIVVLGAGINGLSSAVCVQQACPLAQIQVVAEHFSPDTTGDGSAGFWTPYLLGGDNVERSMNLCEVTYRHMMQLARSPLAGQIKIQKLSGYNLYCGLPPVIPLWAKSVEGFRQLTQEEMKQYPTVDSATFFTSVNMDVPHYMDWLMKRFRSKGGMFTQRKIENIEEIASECDILINCSALSARFLFKDEQVYPTRGQVWKVHATWIKHFYFAVAKEKDSLYVLPGVDYVTVGGTAQAGDWNTNPDPKDAARIWEQALVHWPELTHATPVQAWAGLRPSRPSIRLEPESLNMHGRPLEVIHNYGHGGSGITMHWGCALEVTAMVLETLGADQEQIKLLVSRL</sequence>
<dbReference type="EMBL" id="JAWDGP010001105">
    <property type="protein sequence ID" value="KAK3794629.1"/>
    <property type="molecule type" value="Genomic_DNA"/>
</dbReference>
<dbReference type="PIRSF" id="PIRSF000189">
    <property type="entry name" value="D-aa_oxidase"/>
    <property type="match status" value="1"/>
</dbReference>